<dbReference type="GO" id="GO:0008757">
    <property type="term" value="F:S-adenosylmethionine-dependent methyltransferase activity"/>
    <property type="evidence" value="ECO:0007669"/>
    <property type="project" value="InterPro"/>
</dbReference>
<sequence length="243" mass="27756">MKQNKYDDDVFFEKYAQMERSQKGLAGAGEWQALRKMLPEFEGKRVLDLGCGYGWHCRYALEQGASYVVGVDISEKMLQEARAKTETDKAQYLCLPIEDIDFAASSFDAVISSLAFHYIESFDEICRSVHHCLSAGGDFVFSVEHPAFTANAKQDWHYGEQGERQHWPIDRYFAEGLRETEFLGENVLKYHKTLTSYVNALIHTGFEITGLVEPEPPQELLAVPGMLDEQRRPMMLLISARKK</sequence>
<dbReference type="AlphaFoldDB" id="A0A917MAP6"/>
<gene>
    <name evidence="5" type="ORF">GCM10010918_53380</name>
</gene>
<dbReference type="RefSeq" id="WP_188892731.1">
    <property type="nucleotide sequence ID" value="NZ_BMHY01000019.1"/>
</dbReference>
<dbReference type="GO" id="GO:0032259">
    <property type="term" value="P:methylation"/>
    <property type="evidence" value="ECO:0007669"/>
    <property type="project" value="UniProtKB-KW"/>
</dbReference>
<dbReference type="InterPro" id="IPR029063">
    <property type="entry name" value="SAM-dependent_MTases_sf"/>
</dbReference>
<dbReference type="CDD" id="cd02440">
    <property type="entry name" value="AdoMet_MTases"/>
    <property type="match status" value="1"/>
</dbReference>
<proteinExistence type="predicted"/>
<evidence type="ECO:0000313" key="5">
    <source>
        <dbReference type="EMBL" id="GGG88230.1"/>
    </source>
</evidence>
<comment type="caution">
    <text evidence="5">The sequence shown here is derived from an EMBL/GenBank/DDBJ whole genome shotgun (WGS) entry which is preliminary data.</text>
</comment>
<reference evidence="5 6" key="1">
    <citation type="journal article" date="2014" name="Int. J. Syst. Evol. Microbiol.">
        <title>Complete genome sequence of Corynebacterium casei LMG S-19264T (=DSM 44701T), isolated from a smear-ripened cheese.</title>
        <authorList>
            <consortium name="US DOE Joint Genome Institute (JGI-PGF)"/>
            <person name="Walter F."/>
            <person name="Albersmeier A."/>
            <person name="Kalinowski J."/>
            <person name="Ruckert C."/>
        </authorList>
    </citation>
    <scope>NUCLEOTIDE SEQUENCE [LARGE SCALE GENOMIC DNA]</scope>
    <source>
        <strain evidence="5 6">CGMCC 1.15286</strain>
    </source>
</reference>
<keyword evidence="3" id="KW-0949">S-adenosyl-L-methionine</keyword>
<dbReference type="PANTHER" id="PTHR43464:SF19">
    <property type="entry name" value="UBIQUINONE BIOSYNTHESIS O-METHYLTRANSFERASE, MITOCHONDRIAL"/>
    <property type="match status" value="1"/>
</dbReference>
<dbReference type="Pfam" id="PF08241">
    <property type="entry name" value="Methyltransf_11"/>
    <property type="match status" value="1"/>
</dbReference>
<dbReference type="Gene3D" id="3.40.50.150">
    <property type="entry name" value="Vaccinia Virus protein VP39"/>
    <property type="match status" value="1"/>
</dbReference>
<name>A0A917MAP6_9BACL</name>
<dbReference type="PANTHER" id="PTHR43464">
    <property type="entry name" value="METHYLTRANSFERASE"/>
    <property type="match status" value="1"/>
</dbReference>
<keyword evidence="2" id="KW-0808">Transferase</keyword>
<dbReference type="InterPro" id="IPR013216">
    <property type="entry name" value="Methyltransf_11"/>
</dbReference>
<accession>A0A917MAP6</accession>
<evidence type="ECO:0000256" key="2">
    <source>
        <dbReference type="ARBA" id="ARBA00022679"/>
    </source>
</evidence>
<keyword evidence="6" id="KW-1185">Reference proteome</keyword>
<evidence type="ECO:0000256" key="3">
    <source>
        <dbReference type="ARBA" id="ARBA00022691"/>
    </source>
</evidence>
<dbReference type="Proteomes" id="UP000600247">
    <property type="component" value="Unassembled WGS sequence"/>
</dbReference>
<dbReference type="EMBL" id="BMHY01000019">
    <property type="protein sequence ID" value="GGG88230.1"/>
    <property type="molecule type" value="Genomic_DNA"/>
</dbReference>
<organism evidence="5 6">
    <name type="scientific">Paenibacillus radicis</name>
    <name type="common">ex Gao et al. 2016</name>
    <dbReference type="NCBI Taxonomy" id="1737354"/>
    <lineage>
        <taxon>Bacteria</taxon>
        <taxon>Bacillati</taxon>
        <taxon>Bacillota</taxon>
        <taxon>Bacilli</taxon>
        <taxon>Bacillales</taxon>
        <taxon>Paenibacillaceae</taxon>
        <taxon>Paenibacillus</taxon>
    </lineage>
</organism>
<evidence type="ECO:0000259" key="4">
    <source>
        <dbReference type="Pfam" id="PF08241"/>
    </source>
</evidence>
<evidence type="ECO:0000256" key="1">
    <source>
        <dbReference type="ARBA" id="ARBA00022603"/>
    </source>
</evidence>
<feature type="domain" description="Methyltransferase type 11" evidence="4">
    <location>
        <begin position="47"/>
        <end position="141"/>
    </location>
</feature>
<keyword evidence="1 5" id="KW-0489">Methyltransferase</keyword>
<protein>
    <submittedName>
        <fullName evidence="5">SAM-dependent methyltransferase</fullName>
    </submittedName>
</protein>
<dbReference type="SUPFAM" id="SSF53335">
    <property type="entry name" value="S-adenosyl-L-methionine-dependent methyltransferases"/>
    <property type="match status" value="1"/>
</dbReference>
<evidence type="ECO:0000313" key="6">
    <source>
        <dbReference type="Proteomes" id="UP000600247"/>
    </source>
</evidence>